<name>A0A074ZS41_OPIVI</name>
<keyword evidence="2" id="KW-0021">Allosteric enzyme</keyword>
<dbReference type="InterPro" id="IPR013346">
    <property type="entry name" value="NrdE_NrdA_C"/>
</dbReference>
<sequence length="1014" mass="115410">MSEHKLLREFSGIDKIYVLKRDGRTEGVHCEKISKRIRALCYGLDESCIDIGARWPKWLEREFTDRKVRGSNPTSATRLPLSRLGQPGSIPALVLPSGGMAARHREGATAERFLSFHQSANLLIRRIVVRTRPLHRDFPCLGFGNLAVSQPSRFLLVTWQLGTERVLQLNAFLSFLQPAITRRVVTGLYPGVTTSELDNLAAEVCACMTTRHHAYGTPAARLAVSNLHKNTKASFSEVMEDLYGYVNERTKLHSPIVSEEVIKIIRENADRLNSAIDYQRDFNYNYFGFKTLERSYLFKLHGKVHERPQHMLMRASVGIHKRDIDAAIETYNLMSEKWFTHASPTLFNSGTTRPQMSSCFLITMKDDSIEGIYDTLKECAIISKNAGVPMLRVFNNTARYIDQGGNKRPGAFAVYLEPWHPDVLQFIEMRKNTGAEEIRGRDLFYALWIPDIFMRRVEANEEWTLMDPHECPGLPDKWGEEFEALYLKYEAEGRGRRTLPAQEVWHSIIEAQIETGTPFMLYKDACNRKSNHQHLGTIRCSNLCTEIVEYSSPDETAVCNLASISLGHFVDAKERTFDFDRLQYVTRVITRNLNRVIDNSFYPVEEARRSNMRHRPIGIGVQGLADAFLLLRYPFDSPEAAALNKRIFETIYFAALDASCDLAKEEGPFETYEGCPVSKGILQPDMWGVDTEELSKISGLDWAGLRQRIKKYGVRNSLLLAPMPTASTAQILGNNESIEPFTSNVYSRRVLSGEFQIVNPYLMDDLNKLGLWSEELKSAIVANQGSVQDIQGIPDEIKALYKTIWELSQRKIIDMAADRGPFIDQSQSLNLHVAQPNYGKITSMHFYAWKKGLKTGMYYLRTRPAADPIKFTIDKTRVRALMERGVTVNVGNETTGKGDVIDEQQEAEEEERIMKEIQRRNMEAITCSLKNPEGYTDFNVWFFVAYFTAFDLVWLYVPTPRKTGENPHRKGTRSSIVDEAVTPFWYLAVMPRKGCTKAEALTGCPSLDRSSRDP</sequence>
<dbReference type="PANTHER" id="PTHR11573:SF6">
    <property type="entry name" value="RIBONUCLEOSIDE-DIPHOSPHATE REDUCTASE LARGE SUBUNIT"/>
    <property type="match status" value="1"/>
</dbReference>
<comment type="similarity">
    <text evidence="1 9">Belongs to the ribonucleoside diphosphate reductase large chain family.</text>
</comment>
<protein>
    <recommendedName>
        <fullName evidence="9">Ribonucleoside-diphosphate reductase</fullName>
        <ecNumber evidence="9">1.17.4.1</ecNumber>
    </recommendedName>
</protein>
<evidence type="ECO:0000256" key="8">
    <source>
        <dbReference type="PROSITE-ProRule" id="PRU00492"/>
    </source>
</evidence>
<dbReference type="InterPro" id="IPR000788">
    <property type="entry name" value="RNR_lg_C"/>
</dbReference>
<dbReference type="InterPro" id="IPR008926">
    <property type="entry name" value="RNR_R1-su_N"/>
</dbReference>
<proteinExistence type="inferred from homology"/>
<dbReference type="Proteomes" id="UP000054324">
    <property type="component" value="Unassembled WGS sequence"/>
</dbReference>
<evidence type="ECO:0000256" key="3">
    <source>
        <dbReference type="ARBA" id="ARBA00022741"/>
    </source>
</evidence>
<evidence type="ECO:0000256" key="4">
    <source>
        <dbReference type="ARBA" id="ARBA00022840"/>
    </source>
</evidence>
<keyword evidence="6 9" id="KW-0215">Deoxyribonucleotide synthesis</keyword>
<evidence type="ECO:0000256" key="5">
    <source>
        <dbReference type="ARBA" id="ARBA00023002"/>
    </source>
</evidence>
<dbReference type="PROSITE" id="PS00089">
    <property type="entry name" value="RIBORED_LARGE"/>
    <property type="match status" value="1"/>
</dbReference>
<accession>A0A074ZS41</accession>
<dbReference type="SUPFAM" id="SSF51998">
    <property type="entry name" value="PFL-like glycyl radical enzymes"/>
    <property type="match status" value="1"/>
</dbReference>
<dbReference type="UniPathway" id="UPA00326"/>
<evidence type="ECO:0000256" key="7">
    <source>
        <dbReference type="ARBA" id="ARBA00024942"/>
    </source>
</evidence>
<dbReference type="GO" id="GO:0005524">
    <property type="term" value="F:ATP binding"/>
    <property type="evidence" value="ECO:0007669"/>
    <property type="project" value="UniProtKB-UniRule"/>
</dbReference>
<dbReference type="InterPro" id="IPR005144">
    <property type="entry name" value="ATP-cone_dom"/>
</dbReference>
<evidence type="ECO:0000259" key="10">
    <source>
        <dbReference type="PROSITE" id="PS51161"/>
    </source>
</evidence>
<gene>
    <name evidence="11" type="ORF">T265_03280</name>
</gene>
<dbReference type="InterPro" id="IPR013509">
    <property type="entry name" value="RNR_lsu_N"/>
</dbReference>
<comment type="function">
    <text evidence="7 9">Provides the precursors necessary for DNA synthesis. Catalyzes the biosynthesis of deoxyribonucleotides from the corresponding ribonucleotides.</text>
</comment>
<dbReference type="Gene3D" id="3.20.70.20">
    <property type="match status" value="1"/>
</dbReference>
<dbReference type="PROSITE" id="PS51161">
    <property type="entry name" value="ATP_CONE"/>
    <property type="match status" value="1"/>
</dbReference>
<dbReference type="GO" id="GO:0009263">
    <property type="term" value="P:deoxyribonucleotide biosynthetic process"/>
    <property type="evidence" value="ECO:0007669"/>
    <property type="project" value="UniProtKB-KW"/>
</dbReference>
<dbReference type="FunFam" id="3.20.70.20:FF:000041">
    <property type="entry name" value="Ribonucleotide reductase catalytic subunit M1"/>
    <property type="match status" value="1"/>
</dbReference>
<dbReference type="OrthoDB" id="3000483at2759"/>
<comment type="catalytic activity">
    <reaction evidence="9">
        <text>a 2'-deoxyribonucleoside 5'-diphosphate + [thioredoxin]-disulfide + H2O = a ribonucleoside 5'-diphosphate + [thioredoxin]-dithiol</text>
        <dbReference type="Rhea" id="RHEA:23252"/>
        <dbReference type="Rhea" id="RHEA-COMP:10698"/>
        <dbReference type="Rhea" id="RHEA-COMP:10700"/>
        <dbReference type="ChEBI" id="CHEBI:15377"/>
        <dbReference type="ChEBI" id="CHEBI:29950"/>
        <dbReference type="ChEBI" id="CHEBI:50058"/>
        <dbReference type="ChEBI" id="CHEBI:57930"/>
        <dbReference type="ChEBI" id="CHEBI:73316"/>
        <dbReference type="EC" id="1.17.4.1"/>
    </reaction>
</comment>
<dbReference type="CDD" id="cd01679">
    <property type="entry name" value="RNR_I"/>
    <property type="match status" value="1"/>
</dbReference>
<dbReference type="Pfam" id="PF02867">
    <property type="entry name" value="Ribonuc_red_lgC"/>
    <property type="match status" value="1"/>
</dbReference>
<evidence type="ECO:0000256" key="1">
    <source>
        <dbReference type="ARBA" id="ARBA00010406"/>
    </source>
</evidence>
<dbReference type="Pfam" id="PF00317">
    <property type="entry name" value="Ribonuc_red_lgN"/>
    <property type="match status" value="1"/>
</dbReference>
<reference evidence="11 12" key="1">
    <citation type="submission" date="2013-11" db="EMBL/GenBank/DDBJ databases">
        <title>Opisthorchis viverrini - life in the bile duct.</title>
        <authorList>
            <person name="Young N.D."/>
            <person name="Nagarajan N."/>
            <person name="Lin S.J."/>
            <person name="Korhonen P.K."/>
            <person name="Jex A.R."/>
            <person name="Hall R.S."/>
            <person name="Safavi-Hemami H."/>
            <person name="Kaewkong W."/>
            <person name="Bertrand D."/>
            <person name="Gao S."/>
            <person name="Seet Q."/>
            <person name="Wongkham S."/>
            <person name="Teh B.T."/>
            <person name="Wongkham C."/>
            <person name="Intapan P.M."/>
            <person name="Maleewong W."/>
            <person name="Yang X."/>
            <person name="Hu M."/>
            <person name="Wang Z."/>
            <person name="Hofmann A."/>
            <person name="Sternberg P.W."/>
            <person name="Tan P."/>
            <person name="Wang J."/>
            <person name="Gasser R.B."/>
        </authorList>
    </citation>
    <scope>NUCLEOTIDE SEQUENCE [LARGE SCALE GENOMIC DNA]</scope>
</reference>
<dbReference type="GeneID" id="20317467"/>
<keyword evidence="5 9" id="KW-0560">Oxidoreductase</keyword>
<evidence type="ECO:0000256" key="9">
    <source>
        <dbReference type="RuleBase" id="RU003410"/>
    </source>
</evidence>
<dbReference type="KEGG" id="ovi:T265_03280"/>
<dbReference type="EMBL" id="KL596664">
    <property type="protein sequence ID" value="KER30218.1"/>
    <property type="molecule type" value="Genomic_DNA"/>
</dbReference>
<dbReference type="PANTHER" id="PTHR11573">
    <property type="entry name" value="RIBONUCLEOSIDE-DIPHOSPHATE REDUCTASE LARGE CHAIN"/>
    <property type="match status" value="1"/>
</dbReference>
<evidence type="ECO:0000313" key="12">
    <source>
        <dbReference type="Proteomes" id="UP000054324"/>
    </source>
</evidence>
<evidence type="ECO:0000256" key="6">
    <source>
        <dbReference type="ARBA" id="ARBA00023116"/>
    </source>
</evidence>
<dbReference type="RefSeq" id="XP_009165990.1">
    <property type="nucleotide sequence ID" value="XM_009167726.1"/>
</dbReference>
<dbReference type="STRING" id="6198.A0A074ZS41"/>
<dbReference type="AlphaFoldDB" id="A0A074ZS41"/>
<dbReference type="GO" id="GO:0005971">
    <property type="term" value="C:ribonucleoside-diphosphate reductase complex"/>
    <property type="evidence" value="ECO:0007669"/>
    <property type="project" value="TreeGrafter"/>
</dbReference>
<evidence type="ECO:0000256" key="2">
    <source>
        <dbReference type="ARBA" id="ARBA00022533"/>
    </source>
</evidence>
<dbReference type="PRINTS" id="PR01183">
    <property type="entry name" value="RIBORDTASEM1"/>
</dbReference>
<organism evidence="11 12">
    <name type="scientific">Opisthorchis viverrini</name>
    <name type="common">Southeast Asian liver fluke</name>
    <dbReference type="NCBI Taxonomy" id="6198"/>
    <lineage>
        <taxon>Eukaryota</taxon>
        <taxon>Metazoa</taxon>
        <taxon>Spiralia</taxon>
        <taxon>Lophotrochozoa</taxon>
        <taxon>Platyhelminthes</taxon>
        <taxon>Trematoda</taxon>
        <taxon>Digenea</taxon>
        <taxon>Opisthorchiida</taxon>
        <taxon>Opisthorchiata</taxon>
        <taxon>Opisthorchiidae</taxon>
        <taxon>Opisthorchis</taxon>
    </lineage>
</organism>
<dbReference type="EC" id="1.17.4.1" evidence="9"/>
<dbReference type="GO" id="GO:0004748">
    <property type="term" value="F:ribonucleoside-diphosphate reductase activity, thioredoxin disulfide as acceptor"/>
    <property type="evidence" value="ECO:0007669"/>
    <property type="project" value="UniProtKB-EC"/>
</dbReference>
<keyword evidence="4 8" id="KW-0067">ATP-binding</keyword>
<keyword evidence="12" id="KW-1185">Reference proteome</keyword>
<dbReference type="NCBIfam" id="TIGR02506">
    <property type="entry name" value="NrdE_NrdA"/>
    <property type="match status" value="1"/>
</dbReference>
<evidence type="ECO:0000313" key="11">
    <source>
        <dbReference type="EMBL" id="KER30218.1"/>
    </source>
</evidence>
<dbReference type="SUPFAM" id="SSF48168">
    <property type="entry name" value="R1 subunit of ribonucleotide reductase, N-terminal domain"/>
    <property type="match status" value="1"/>
</dbReference>
<dbReference type="InterPro" id="IPR039718">
    <property type="entry name" value="Rrm1"/>
</dbReference>
<dbReference type="CTD" id="20317467"/>
<keyword evidence="3 8" id="KW-0547">Nucleotide-binding</keyword>
<dbReference type="FunFam" id="3.20.70.20:FF:000035">
    <property type="entry name" value="Predicted protein"/>
    <property type="match status" value="1"/>
</dbReference>
<feature type="domain" description="ATP-cone" evidence="10">
    <location>
        <begin position="16"/>
        <end position="233"/>
    </location>
</feature>